<evidence type="ECO:0000313" key="2">
    <source>
        <dbReference type="EMBL" id="QJA90479.1"/>
    </source>
</evidence>
<evidence type="ECO:0000313" key="1">
    <source>
        <dbReference type="EMBL" id="QJA79468.1"/>
    </source>
</evidence>
<protein>
    <submittedName>
        <fullName evidence="2">Uncharacterized protein</fullName>
    </submittedName>
</protein>
<accession>A0A6M3L7Y8</accession>
<sequence>MASALNTEKIFSKIAIAMYDHDPGATTAIICSGDGGTTKNYVDMLSYGRFGVEAMLSVIGSSSGMTLLEIVACAATNFSSVVVVKTTGTIAADAVGDYAVLECTAEEIAQLATDNSAALRYAAARITCSNAGDECVVTYILAEPRFAYSGLTATTISA</sequence>
<name>A0A6M3L7Y8_9ZZZZ</name>
<gene>
    <name evidence="1" type="ORF">MM415A00877_0017</name>
    <name evidence="2" type="ORF">MM415B02370_0007</name>
</gene>
<proteinExistence type="predicted"/>
<dbReference type="AlphaFoldDB" id="A0A6M3L7Y8"/>
<reference evidence="2" key="1">
    <citation type="submission" date="2020-03" db="EMBL/GenBank/DDBJ databases">
        <title>The deep terrestrial virosphere.</title>
        <authorList>
            <person name="Holmfeldt K."/>
            <person name="Nilsson E."/>
            <person name="Simone D."/>
            <person name="Lopez-Fernandez M."/>
            <person name="Wu X."/>
            <person name="de Brujin I."/>
            <person name="Lundin D."/>
            <person name="Andersson A."/>
            <person name="Bertilsson S."/>
            <person name="Dopson M."/>
        </authorList>
    </citation>
    <scope>NUCLEOTIDE SEQUENCE</scope>
    <source>
        <strain evidence="1">MM415A00877</strain>
        <strain evidence="2">MM415B02370</strain>
    </source>
</reference>
<dbReference type="EMBL" id="MT142915">
    <property type="protein sequence ID" value="QJA90479.1"/>
    <property type="molecule type" value="Genomic_DNA"/>
</dbReference>
<organism evidence="2">
    <name type="scientific">viral metagenome</name>
    <dbReference type="NCBI Taxonomy" id="1070528"/>
    <lineage>
        <taxon>unclassified sequences</taxon>
        <taxon>metagenomes</taxon>
        <taxon>organismal metagenomes</taxon>
    </lineage>
</organism>
<dbReference type="EMBL" id="MT142382">
    <property type="protein sequence ID" value="QJA79468.1"/>
    <property type="molecule type" value="Genomic_DNA"/>
</dbReference>